<protein>
    <submittedName>
        <fullName evidence="1">Transposase</fullName>
    </submittedName>
</protein>
<evidence type="ECO:0000313" key="2">
    <source>
        <dbReference type="Proteomes" id="UP000214646"/>
    </source>
</evidence>
<gene>
    <name evidence="1" type="ORF">FRUB_01489</name>
</gene>
<proteinExistence type="predicted"/>
<accession>A0A225E2Y8</accession>
<dbReference type="AlphaFoldDB" id="A0A225E2Y8"/>
<name>A0A225E2Y8_9BACT</name>
<dbReference type="EMBL" id="NIDE01000002">
    <property type="protein sequence ID" value="OWK45158.1"/>
    <property type="molecule type" value="Genomic_DNA"/>
</dbReference>
<reference evidence="2" key="1">
    <citation type="submission" date="2017-06" db="EMBL/GenBank/DDBJ databases">
        <title>Genome analysis of Fimbriiglobus ruber SP5, the first member of the order Planctomycetales with confirmed chitinolytic capability.</title>
        <authorList>
            <person name="Ravin N.V."/>
            <person name="Rakitin A.L."/>
            <person name="Ivanova A.A."/>
            <person name="Beletsky A.V."/>
            <person name="Kulichevskaya I.S."/>
            <person name="Mardanov A.V."/>
            <person name="Dedysh S.N."/>
        </authorList>
    </citation>
    <scope>NUCLEOTIDE SEQUENCE [LARGE SCALE GENOMIC DNA]</scope>
    <source>
        <strain evidence="2">SP5</strain>
    </source>
</reference>
<evidence type="ECO:0000313" key="1">
    <source>
        <dbReference type="EMBL" id="OWK45158.1"/>
    </source>
</evidence>
<sequence length="196" mass="22208">MGRNDIDEYNNLILLCKVHHKKVDDQPETYPIEKLREMKAAHERWVKERLSNKSTQGQPQFIQLYQIKTGKDIANIIGDAHVFSFDHDEQNTEEEVELVAGFLQNLQDWGETWSEMDSGQHVKARFMLTDEIKGIEAAGLLVFGLREVRKMKLKTNNTAFDWEVATIAVVHPTNPGIIKLGGQIFLIAATPGPGIV</sequence>
<organism evidence="1 2">
    <name type="scientific">Fimbriiglobus ruber</name>
    <dbReference type="NCBI Taxonomy" id="1908690"/>
    <lineage>
        <taxon>Bacteria</taxon>
        <taxon>Pseudomonadati</taxon>
        <taxon>Planctomycetota</taxon>
        <taxon>Planctomycetia</taxon>
        <taxon>Gemmatales</taxon>
        <taxon>Gemmataceae</taxon>
        <taxon>Fimbriiglobus</taxon>
    </lineage>
</organism>
<comment type="caution">
    <text evidence="1">The sequence shown here is derived from an EMBL/GenBank/DDBJ whole genome shotgun (WGS) entry which is preliminary data.</text>
</comment>
<keyword evidence="2" id="KW-1185">Reference proteome</keyword>
<dbReference type="Proteomes" id="UP000214646">
    <property type="component" value="Unassembled WGS sequence"/>
</dbReference>